<dbReference type="InterPro" id="IPR051551">
    <property type="entry name" value="Autotransporter_adhesion"/>
</dbReference>
<protein>
    <submittedName>
        <fullName evidence="2 3">Pertactin family virulence factor/autotransporter</fullName>
    </submittedName>
</protein>
<dbReference type="PANTHER" id="PTHR35037">
    <property type="entry name" value="C-TERMINAL REGION OF AIDA-LIKE PROTEIN"/>
    <property type="match status" value="1"/>
</dbReference>
<reference evidence="2" key="2">
    <citation type="submission" date="2015-03" db="EMBL/GenBank/DDBJ databases">
        <authorList>
            <person name="Murphy D."/>
        </authorList>
    </citation>
    <scope>NUCLEOTIDE SEQUENCE [LARGE SCALE GENOMIC DNA]</scope>
    <source>
        <strain evidence="2">A125KOH2</strain>
    </source>
</reference>
<evidence type="ECO:0000313" key="2">
    <source>
        <dbReference type="EMBL" id="CNH01264.1"/>
    </source>
</evidence>
<dbReference type="PRINTS" id="PR01484">
    <property type="entry name" value="PRTACTNFAMLY"/>
</dbReference>
<organism evidence="2 5">
    <name type="scientific">Yersinia pekkanenii</name>
    <dbReference type="NCBI Taxonomy" id="1288385"/>
    <lineage>
        <taxon>Bacteria</taxon>
        <taxon>Pseudomonadati</taxon>
        <taxon>Pseudomonadota</taxon>
        <taxon>Gammaproteobacteria</taxon>
        <taxon>Enterobacterales</taxon>
        <taxon>Yersiniaceae</taxon>
        <taxon>Yersinia</taxon>
    </lineage>
</organism>
<dbReference type="EMBL" id="CWJL01000002">
    <property type="protein sequence ID" value="CRY64056.1"/>
    <property type="molecule type" value="Genomic_DNA"/>
</dbReference>
<dbReference type="InterPro" id="IPR005546">
    <property type="entry name" value="Autotransporte_beta"/>
</dbReference>
<gene>
    <name evidence="2" type="primary">tibA</name>
    <name evidence="2" type="ORF">ERS008529_00066</name>
    <name evidence="3" type="ORF">ERS137968_00548</name>
</gene>
<evidence type="ECO:0000313" key="3">
    <source>
        <dbReference type="EMBL" id="CRY64056.1"/>
    </source>
</evidence>
<dbReference type="AlphaFoldDB" id="A0A0T9NE48"/>
<reference evidence="3 4" key="3">
    <citation type="submission" date="2015-03" db="EMBL/GenBank/DDBJ databases">
        <authorList>
            <consortium name="Pathogen Informatics"/>
            <person name="Murphy D."/>
        </authorList>
    </citation>
    <scope>NUCLEOTIDE SEQUENCE [LARGE SCALE GENOMIC DNA]</scope>
    <source>
        <strain evidence="4">type strain: CIP110230</strain>
        <strain evidence="3">Type strain: CIP110230</strain>
    </source>
</reference>
<reference evidence="5" key="1">
    <citation type="submission" date="2015-03" db="EMBL/GenBank/DDBJ databases">
        <authorList>
            <consortium name="Pathogen Informatics"/>
        </authorList>
    </citation>
    <scope>NUCLEOTIDE SEQUENCE [LARGE SCALE GENOMIC DNA]</scope>
    <source>
        <strain evidence="5">A125KOH2</strain>
    </source>
</reference>
<dbReference type="PANTHER" id="PTHR35037:SF7">
    <property type="entry name" value="AUTOTRANSPORTER"/>
    <property type="match status" value="1"/>
</dbReference>
<proteinExistence type="predicted"/>
<evidence type="ECO:0000313" key="5">
    <source>
        <dbReference type="Proteomes" id="UP000045840"/>
    </source>
</evidence>
<feature type="domain" description="Autotransporter" evidence="1">
    <location>
        <begin position="1"/>
        <end position="212"/>
    </location>
</feature>
<evidence type="ECO:0000259" key="1">
    <source>
        <dbReference type="PROSITE" id="PS51208"/>
    </source>
</evidence>
<dbReference type="PROSITE" id="PS51208">
    <property type="entry name" value="AUTOTRANSPORTER"/>
    <property type="match status" value="1"/>
</dbReference>
<dbReference type="EMBL" id="CQAZ01000001">
    <property type="protein sequence ID" value="CNH01264.1"/>
    <property type="molecule type" value="Genomic_DNA"/>
</dbReference>
<dbReference type="NCBIfam" id="TIGR01414">
    <property type="entry name" value="autotrans_barl"/>
    <property type="match status" value="1"/>
</dbReference>
<dbReference type="Pfam" id="PF03797">
    <property type="entry name" value="Autotransporter"/>
    <property type="match status" value="1"/>
</dbReference>
<dbReference type="SUPFAM" id="SSF103515">
    <property type="entry name" value="Autotransporter"/>
    <property type="match status" value="1"/>
</dbReference>
<dbReference type="Proteomes" id="UP000044625">
    <property type="component" value="Unassembled WGS sequence"/>
</dbReference>
<name>A0A0T9NE48_9GAMM</name>
<evidence type="ECO:0000313" key="4">
    <source>
        <dbReference type="Proteomes" id="UP000044625"/>
    </source>
</evidence>
<accession>A0A0T9NE48</accession>
<dbReference type="Proteomes" id="UP000045840">
    <property type="component" value="Unassembled WGS sequence"/>
</dbReference>
<keyword evidence="4" id="KW-1185">Reference proteome</keyword>
<dbReference type="InterPro" id="IPR003991">
    <property type="entry name" value="Pertactin_virulence_factor"/>
</dbReference>
<dbReference type="InterPro" id="IPR036709">
    <property type="entry name" value="Autotransporte_beta_dom_sf"/>
</dbReference>
<dbReference type="InterPro" id="IPR006315">
    <property type="entry name" value="OM_autotransptr_brl_dom"/>
</dbReference>
<dbReference type="STRING" id="1288385.ERS137968_00548"/>
<dbReference type="GO" id="GO:0019867">
    <property type="term" value="C:outer membrane"/>
    <property type="evidence" value="ECO:0007669"/>
    <property type="project" value="InterPro"/>
</dbReference>
<sequence length="212" mass="22638">MNHRNTLNTRLLPLSILISSLVGAYAQYLSNSGYYLNSVLKTNQFKQSLNVTSQNSNATGTANFSGLGLAVKAGKHINVDALYVSPYVALSTFNAGKSQYKLSNGMEAQNQGSRTTTGTLGMNTGYRLVLNKGTEIKPYAIFSVDHDLMASNKVMINNKILDNGLKGTRANAGLGINVNLTSNLSIGSEAKVSKGKNIATPMTINMGVAYTF</sequence>
<dbReference type="Gene3D" id="2.40.128.130">
    <property type="entry name" value="Autotransporter beta-domain"/>
    <property type="match status" value="1"/>
</dbReference>